<reference evidence="3 4" key="1">
    <citation type="submission" date="2023-09" db="EMBL/GenBank/DDBJ databases">
        <title>Streptomyces sp. nov.: A antagonism against Alternaria gaisen Producing Streptochlin, Isolated from Tamarix root soil.</title>
        <authorList>
            <person name="Chen Y."/>
        </authorList>
    </citation>
    <scope>NUCLEOTIDE SEQUENCE [LARGE SCALE GENOMIC DNA]</scope>
    <source>
        <strain evidence="3 4">TRM76323</strain>
    </source>
</reference>
<dbReference type="PANTHER" id="PTHR40048:SF1">
    <property type="entry name" value="RHAMNOSYL O-METHYLTRANSFERASE"/>
    <property type="match status" value="1"/>
</dbReference>
<evidence type="ECO:0000313" key="3">
    <source>
        <dbReference type="EMBL" id="MDT9683644.1"/>
    </source>
</evidence>
<dbReference type="Gene3D" id="3.40.50.150">
    <property type="entry name" value="Vaccinia Virus protein VP39"/>
    <property type="match status" value="1"/>
</dbReference>
<evidence type="ECO:0000256" key="1">
    <source>
        <dbReference type="ARBA" id="ARBA00022603"/>
    </source>
</evidence>
<dbReference type="GO" id="GO:0032259">
    <property type="term" value="P:methylation"/>
    <property type="evidence" value="ECO:0007669"/>
    <property type="project" value="UniProtKB-KW"/>
</dbReference>
<dbReference type="PANTHER" id="PTHR40048">
    <property type="entry name" value="RHAMNOSYL O-METHYLTRANSFERASE"/>
    <property type="match status" value="1"/>
</dbReference>
<dbReference type="RefSeq" id="WP_315878710.1">
    <property type="nucleotide sequence ID" value="NZ_JAWCTQ010000018.1"/>
</dbReference>
<name>A0ABU3QMG8_9ACTN</name>
<dbReference type="Proteomes" id="UP001250181">
    <property type="component" value="Unassembled WGS sequence"/>
</dbReference>
<dbReference type="Pfam" id="PF13578">
    <property type="entry name" value="Methyltransf_24"/>
    <property type="match status" value="1"/>
</dbReference>
<dbReference type="GO" id="GO:0008168">
    <property type="term" value="F:methyltransferase activity"/>
    <property type="evidence" value="ECO:0007669"/>
    <property type="project" value="UniProtKB-KW"/>
</dbReference>
<dbReference type="EMBL" id="JAWCTQ010000018">
    <property type="protein sequence ID" value="MDT9683644.1"/>
    <property type="molecule type" value="Genomic_DNA"/>
</dbReference>
<gene>
    <name evidence="3" type="ORF">RND61_16465</name>
</gene>
<organism evidence="3 4">
    <name type="scientific">Streptomyces tamarix</name>
    <dbReference type="NCBI Taxonomy" id="3078565"/>
    <lineage>
        <taxon>Bacteria</taxon>
        <taxon>Bacillati</taxon>
        <taxon>Actinomycetota</taxon>
        <taxon>Actinomycetes</taxon>
        <taxon>Kitasatosporales</taxon>
        <taxon>Streptomycetaceae</taxon>
        <taxon>Streptomyces</taxon>
    </lineage>
</organism>
<dbReference type="SUPFAM" id="SSF53335">
    <property type="entry name" value="S-adenosyl-L-methionine-dependent methyltransferases"/>
    <property type="match status" value="1"/>
</dbReference>
<evidence type="ECO:0000313" key="4">
    <source>
        <dbReference type="Proteomes" id="UP001250181"/>
    </source>
</evidence>
<keyword evidence="2 3" id="KW-0808">Transferase</keyword>
<comment type="caution">
    <text evidence="3">The sequence shown here is derived from an EMBL/GenBank/DDBJ whole genome shotgun (WGS) entry which is preliminary data.</text>
</comment>
<keyword evidence="4" id="KW-1185">Reference proteome</keyword>
<evidence type="ECO:0000256" key="2">
    <source>
        <dbReference type="ARBA" id="ARBA00022679"/>
    </source>
</evidence>
<proteinExistence type="predicted"/>
<dbReference type="InterPro" id="IPR029063">
    <property type="entry name" value="SAM-dependent_MTases_sf"/>
</dbReference>
<accession>A0ABU3QMG8</accession>
<protein>
    <submittedName>
        <fullName evidence="3">Class I SAM-dependent methyltransferase</fullName>
        <ecNumber evidence="3">2.1.1.-</ecNumber>
    </submittedName>
</protein>
<sequence>MSAAPTPEQTPEPSPETLAAFEAAKGFMPVREGLALYAAAVEAGRLGLPLLEVGTYCGRSTILLADAARAAGTVAVTVDHHRGSEEQQPGWEYHDPTLVDPEVGLMDTLPAFRRTLHAAGLEEHVIAVVGRSPQVARVWAGQVGLVFVDGGHTDEHAVNDYEGWAPHVAEGGLLVIHDVFPDPADGGQAPYRIYLRALESGAFTEVSATDSLRVLRRTAPGTRAGTPATA</sequence>
<keyword evidence="1 3" id="KW-0489">Methyltransferase</keyword>
<dbReference type="EC" id="2.1.1.-" evidence="3"/>